<dbReference type="OrthoDB" id="9815444at2"/>
<evidence type="ECO:0000256" key="2">
    <source>
        <dbReference type="ARBA" id="ARBA00022448"/>
    </source>
</evidence>
<dbReference type="AlphaFoldDB" id="A0A433JUA0"/>
<evidence type="ECO:0000256" key="1">
    <source>
        <dbReference type="ARBA" id="ARBA00004418"/>
    </source>
</evidence>
<dbReference type="PROSITE" id="PS51257">
    <property type="entry name" value="PROKAR_LIPOPROTEIN"/>
    <property type="match status" value="1"/>
</dbReference>
<dbReference type="InterPro" id="IPR006059">
    <property type="entry name" value="SBP"/>
</dbReference>
<feature type="chain" id="PRO_5038927758" evidence="5">
    <location>
        <begin position="24"/>
        <end position="360"/>
    </location>
</feature>
<keyword evidence="7" id="KW-1185">Reference proteome</keyword>
<dbReference type="RefSeq" id="WP_127049616.1">
    <property type="nucleotide sequence ID" value="NZ_RZGZ01000002.1"/>
</dbReference>
<organism evidence="6 7">
    <name type="scientific">Labedella endophytica</name>
    <dbReference type="NCBI Taxonomy" id="1523160"/>
    <lineage>
        <taxon>Bacteria</taxon>
        <taxon>Bacillati</taxon>
        <taxon>Actinomycetota</taxon>
        <taxon>Actinomycetes</taxon>
        <taxon>Micrococcales</taxon>
        <taxon>Microbacteriaceae</taxon>
        <taxon>Labedella</taxon>
    </lineage>
</organism>
<dbReference type="Proteomes" id="UP000274909">
    <property type="component" value="Unassembled WGS sequence"/>
</dbReference>
<evidence type="ECO:0000256" key="4">
    <source>
        <dbReference type="ARBA" id="ARBA00022764"/>
    </source>
</evidence>
<dbReference type="EMBL" id="RZGZ01000002">
    <property type="protein sequence ID" value="RUR01760.1"/>
    <property type="molecule type" value="Genomic_DNA"/>
</dbReference>
<comment type="subcellular location">
    <subcellularLocation>
        <location evidence="1">Periplasm</location>
    </subcellularLocation>
</comment>
<gene>
    <name evidence="6" type="ORF">ELQ94_09900</name>
</gene>
<keyword evidence="4" id="KW-0574">Periplasm</keyword>
<reference evidence="6 7" key="1">
    <citation type="submission" date="2018-12" db="EMBL/GenBank/DDBJ databases">
        <authorList>
            <person name="Li F."/>
        </authorList>
    </citation>
    <scope>NUCLEOTIDE SEQUENCE [LARGE SCALE GENOMIC DNA]</scope>
    <source>
        <strain evidence="6 7">EGI 6500705</strain>
    </source>
</reference>
<keyword evidence="3 5" id="KW-0732">Signal</keyword>
<dbReference type="GO" id="GO:0030976">
    <property type="term" value="F:thiamine pyrophosphate binding"/>
    <property type="evidence" value="ECO:0007669"/>
    <property type="project" value="TreeGrafter"/>
</dbReference>
<dbReference type="Gene3D" id="3.40.190.10">
    <property type="entry name" value="Periplasmic binding protein-like II"/>
    <property type="match status" value="2"/>
</dbReference>
<evidence type="ECO:0000256" key="3">
    <source>
        <dbReference type="ARBA" id="ARBA00022729"/>
    </source>
</evidence>
<evidence type="ECO:0000313" key="6">
    <source>
        <dbReference type="EMBL" id="RUR01760.1"/>
    </source>
</evidence>
<protein>
    <submittedName>
        <fullName evidence="6">Extracellular solute-binding protein</fullName>
    </submittedName>
</protein>
<feature type="signal peptide" evidence="5">
    <location>
        <begin position="1"/>
        <end position="23"/>
    </location>
</feature>
<evidence type="ECO:0000256" key="5">
    <source>
        <dbReference type="SAM" id="SignalP"/>
    </source>
</evidence>
<sequence>MLRTRTAALATASTAVVALLALTGCSSDSGSGSDGASGSGISGEVTFAGYGGAGGDSITAAWLDPFSDETGVDAILDPSMDNSKLLQMIESGNVTWDVAEVGLDFDLTEANDNLVDIDCEIVECDAFDGNWEVTAKGVPMFIYSTNVSYNTDAFGEDGPQNWVDFFDTDAFPGKRALNAGEGFFGLMEAALLADGVSRDELYPLDVDRALSVMEPIKDDLIFITSGSECIDLVTSGEATAGACYNGRVTLAQSEGLPIAQSWNQQIQSADYVAIPEGSQNVDAAMALVAYITSTAHAGDLVDYITYGPGNPNAEIADDVAAEVPTANEGTGDDAPIVPDWEWWNANRADVLETVSEWVAS</sequence>
<comment type="caution">
    <text evidence="6">The sequence shown here is derived from an EMBL/GenBank/DDBJ whole genome shotgun (WGS) entry which is preliminary data.</text>
</comment>
<dbReference type="PANTHER" id="PTHR30006:SF3">
    <property type="entry name" value="THIAMINE-BINDING PERIPLASMIC PROTEIN"/>
    <property type="match status" value="1"/>
</dbReference>
<name>A0A433JUA0_9MICO</name>
<dbReference type="SUPFAM" id="SSF53850">
    <property type="entry name" value="Periplasmic binding protein-like II"/>
    <property type="match status" value="1"/>
</dbReference>
<dbReference type="GO" id="GO:0015888">
    <property type="term" value="P:thiamine transport"/>
    <property type="evidence" value="ECO:0007669"/>
    <property type="project" value="TreeGrafter"/>
</dbReference>
<dbReference type="GO" id="GO:0030975">
    <property type="term" value="F:thiamine binding"/>
    <property type="evidence" value="ECO:0007669"/>
    <property type="project" value="TreeGrafter"/>
</dbReference>
<dbReference type="Pfam" id="PF13416">
    <property type="entry name" value="SBP_bac_8"/>
    <property type="match status" value="1"/>
</dbReference>
<proteinExistence type="predicted"/>
<evidence type="ECO:0000313" key="7">
    <source>
        <dbReference type="Proteomes" id="UP000274909"/>
    </source>
</evidence>
<dbReference type="GO" id="GO:0030288">
    <property type="term" value="C:outer membrane-bounded periplasmic space"/>
    <property type="evidence" value="ECO:0007669"/>
    <property type="project" value="TreeGrafter"/>
</dbReference>
<dbReference type="PANTHER" id="PTHR30006">
    <property type="entry name" value="THIAMINE-BINDING PERIPLASMIC PROTEIN-RELATED"/>
    <property type="match status" value="1"/>
</dbReference>
<keyword evidence="2" id="KW-0813">Transport</keyword>
<accession>A0A433JUA0</accession>